<dbReference type="PANTHER" id="PTHR34597">
    <property type="entry name" value="SLR1661 PROTEIN"/>
    <property type="match status" value="1"/>
</dbReference>
<evidence type="ECO:0000259" key="6">
    <source>
        <dbReference type="Pfam" id="PF08479"/>
    </source>
</evidence>
<dbReference type="Gene3D" id="2.40.160.50">
    <property type="entry name" value="membrane protein fhac: a member of the omp85/tpsb transporter family"/>
    <property type="match status" value="1"/>
</dbReference>
<gene>
    <name evidence="7" type="ordered locus">Ping_2395</name>
</gene>
<name>A1SXB4_PSYIN</name>
<feature type="signal peptide" evidence="4">
    <location>
        <begin position="1"/>
        <end position="26"/>
    </location>
</feature>
<evidence type="ECO:0000256" key="4">
    <source>
        <dbReference type="SAM" id="SignalP"/>
    </source>
</evidence>
<dbReference type="InterPro" id="IPR013686">
    <property type="entry name" value="Polypept-transport_assoc_ShlB"/>
</dbReference>
<sequence length="569" mass="61759">MKKKYYIKNKLLYVLAVQLVASPALAQNQIIPGAGTILQQIKPLQSPAPTPTPARIGPLQEIDQIPDKPTPSGAPFSITKLLITGNTLFDTETLHALVVQAEGQSMPLNRLEALIAAIPAYYSGKNYPLVRVVIPAQVVRDGIVRVEVIEGRYGDISLNDSSQVQSQLLQSALAPLETGQLINQTPLNRTLLLLSDVPGVKVKGLLKPGKSKGTTDLIVTTVQSGPSVTGNITLDNNGSSYTGNTRIAGSVFFVNQLHHGDVLSISILSAGANMNYGRLSYDTLIDGNGTHLGGEVSALSYKLGEPLEALKAYGSARTASIWAQKPLFRSRDTNVYGKFQLKHLQLRDRVDAIDNRTDRHLNNLTASLDGNIRDNFLVGAITVWKLEANIGWLGFDDPVAQSNDAQTAKTDGRYEKWIASIGRLQGLTTKDMLYFNVAGQWAGDNLDSSQKFSAGGAYTVRGYETGAISGDSGYTGTIEWRHELFSNENQRWQGIAFIDTAYLKINKDLWPEASADNTATLSGTGVGVNWTGPQDWSAQLHVATPIGTRPALLEDTANYRAWAEIARRF</sequence>
<dbReference type="InterPro" id="IPR051544">
    <property type="entry name" value="TPS_OM_transporter"/>
</dbReference>
<keyword evidence="1" id="KW-1134">Transmembrane beta strand</keyword>
<dbReference type="GO" id="GO:0046819">
    <property type="term" value="P:protein secretion by the type V secretion system"/>
    <property type="evidence" value="ECO:0007669"/>
    <property type="project" value="TreeGrafter"/>
</dbReference>
<feature type="domain" description="Polypeptide-transport-associated ShlB-type" evidence="6">
    <location>
        <begin position="76"/>
        <end position="151"/>
    </location>
</feature>
<feature type="chain" id="PRO_5002637153" evidence="4">
    <location>
        <begin position="27"/>
        <end position="569"/>
    </location>
</feature>
<dbReference type="Proteomes" id="UP000000639">
    <property type="component" value="Chromosome"/>
</dbReference>
<organism evidence="7 8">
    <name type="scientific">Psychromonas ingrahamii (strain DSM 17664 / CCUG 51855 / 37)</name>
    <dbReference type="NCBI Taxonomy" id="357804"/>
    <lineage>
        <taxon>Bacteria</taxon>
        <taxon>Pseudomonadati</taxon>
        <taxon>Pseudomonadota</taxon>
        <taxon>Gammaproteobacteria</taxon>
        <taxon>Alteromonadales</taxon>
        <taxon>Psychromonadaceae</taxon>
        <taxon>Psychromonas</taxon>
    </lineage>
</organism>
<evidence type="ECO:0000256" key="3">
    <source>
        <dbReference type="ARBA" id="ARBA00023237"/>
    </source>
</evidence>
<dbReference type="InterPro" id="IPR005565">
    <property type="entry name" value="Hemolysn_activator_HlyB_C"/>
</dbReference>
<dbReference type="PANTHER" id="PTHR34597:SF1">
    <property type="entry name" value="HEME_HEMOPEXIN TRANSPORTER PROTEIN HUXB"/>
    <property type="match status" value="1"/>
</dbReference>
<dbReference type="GO" id="GO:0098046">
    <property type="term" value="C:type V protein secretion system complex"/>
    <property type="evidence" value="ECO:0007669"/>
    <property type="project" value="TreeGrafter"/>
</dbReference>
<keyword evidence="8" id="KW-1185">Reference proteome</keyword>
<evidence type="ECO:0000259" key="5">
    <source>
        <dbReference type="Pfam" id="PF03865"/>
    </source>
</evidence>
<dbReference type="RefSeq" id="WP_011770689.1">
    <property type="nucleotide sequence ID" value="NC_008709.1"/>
</dbReference>
<dbReference type="STRING" id="357804.Ping_2395"/>
<evidence type="ECO:0000256" key="2">
    <source>
        <dbReference type="ARBA" id="ARBA00022692"/>
    </source>
</evidence>
<dbReference type="HOGENOM" id="CLU_021521_2_2_6"/>
<dbReference type="EMBL" id="CP000510">
    <property type="protein sequence ID" value="ABM04129.1"/>
    <property type="molecule type" value="Genomic_DNA"/>
</dbReference>
<dbReference type="Pfam" id="PF03865">
    <property type="entry name" value="ShlB"/>
    <property type="match status" value="1"/>
</dbReference>
<keyword evidence="1" id="KW-0472">Membrane</keyword>
<reference evidence="7 8" key="1">
    <citation type="submission" date="2007-01" db="EMBL/GenBank/DDBJ databases">
        <title>Complete sequence of Psychromonas ingrahamii 37.</title>
        <authorList>
            <consortium name="US DOE Joint Genome Institute"/>
            <person name="Copeland A."/>
            <person name="Lucas S."/>
            <person name="Lapidus A."/>
            <person name="Barry K."/>
            <person name="Detter J.C."/>
            <person name="Glavina del Rio T."/>
            <person name="Hammon N."/>
            <person name="Israni S."/>
            <person name="Dalin E."/>
            <person name="Tice H."/>
            <person name="Pitluck S."/>
            <person name="Thompson L.S."/>
            <person name="Brettin T."/>
            <person name="Bruce D."/>
            <person name="Han C."/>
            <person name="Tapia R."/>
            <person name="Schmutz J."/>
            <person name="Larimer F."/>
            <person name="Land M."/>
            <person name="Hauser L."/>
            <person name="Kyrpides N."/>
            <person name="Ivanova N."/>
            <person name="Staley J."/>
            <person name="Richardson P."/>
        </authorList>
    </citation>
    <scope>NUCLEOTIDE SEQUENCE [LARGE SCALE GENOMIC DNA]</scope>
    <source>
        <strain evidence="7 8">37</strain>
    </source>
</reference>
<proteinExistence type="predicted"/>
<evidence type="ECO:0000256" key="1">
    <source>
        <dbReference type="ARBA" id="ARBA00022452"/>
    </source>
</evidence>
<feature type="domain" description="Haemolysin activator HlyB C-terminal" evidence="5">
    <location>
        <begin position="213"/>
        <end position="528"/>
    </location>
</feature>
<dbReference type="KEGG" id="pin:Ping_2395"/>
<dbReference type="AlphaFoldDB" id="A1SXB4"/>
<keyword evidence="4" id="KW-0732">Signal</keyword>
<dbReference type="OrthoDB" id="572300at2"/>
<keyword evidence="3" id="KW-0998">Cell outer membrane</keyword>
<evidence type="ECO:0000313" key="8">
    <source>
        <dbReference type="Proteomes" id="UP000000639"/>
    </source>
</evidence>
<dbReference type="Gene3D" id="3.10.20.310">
    <property type="entry name" value="membrane protein fhac"/>
    <property type="match status" value="1"/>
</dbReference>
<accession>A1SXB4</accession>
<dbReference type="GO" id="GO:0008320">
    <property type="term" value="F:protein transmembrane transporter activity"/>
    <property type="evidence" value="ECO:0007669"/>
    <property type="project" value="TreeGrafter"/>
</dbReference>
<keyword evidence="2" id="KW-0812">Transmembrane</keyword>
<dbReference type="eggNOG" id="COG2831">
    <property type="taxonomic scope" value="Bacteria"/>
</dbReference>
<protein>
    <submittedName>
        <fullName evidence="7">Polypeptide-transport-associated domain protein, ShlB-type</fullName>
    </submittedName>
</protein>
<evidence type="ECO:0000313" key="7">
    <source>
        <dbReference type="EMBL" id="ABM04129.1"/>
    </source>
</evidence>
<dbReference type="Pfam" id="PF08479">
    <property type="entry name" value="POTRA_2"/>
    <property type="match status" value="1"/>
</dbReference>